<dbReference type="RefSeq" id="WP_025803733.1">
    <property type="nucleotide sequence ID" value="NZ_CP053842.1"/>
</dbReference>
<sequence>MPKKILKIYILIDAIVLFLALFFGFKWLISSQISFILSIFIVWASFRSYKGLVEKEIMSGKFDNYEDFYEDYLTKEELKELNKHNLKVDVTSKAVAFFSPLKLLGYTLLGLCFYLLTKFELIHAIGFLVGVLPLTFGTIIGAFAGED</sequence>
<evidence type="ECO:0000313" key="2">
    <source>
        <dbReference type="EMBL" id="QOQ86900.1"/>
    </source>
</evidence>
<keyword evidence="3" id="KW-1185">Reference proteome</keyword>
<organism evidence="2 3">
    <name type="scientific">Campylobacter corcagiensis</name>
    <dbReference type="NCBI Taxonomy" id="1448857"/>
    <lineage>
        <taxon>Bacteria</taxon>
        <taxon>Pseudomonadati</taxon>
        <taxon>Campylobacterota</taxon>
        <taxon>Epsilonproteobacteria</taxon>
        <taxon>Campylobacterales</taxon>
        <taxon>Campylobacteraceae</taxon>
        <taxon>Campylobacter</taxon>
    </lineage>
</organism>
<dbReference type="EMBL" id="CP063078">
    <property type="protein sequence ID" value="QOQ86900.1"/>
    <property type="molecule type" value="Genomic_DNA"/>
</dbReference>
<feature type="transmembrane region" description="Helical" evidence="1">
    <location>
        <begin position="94"/>
        <end position="116"/>
    </location>
</feature>
<keyword evidence="1" id="KW-0812">Transmembrane</keyword>
<evidence type="ECO:0000256" key="1">
    <source>
        <dbReference type="SAM" id="Phobius"/>
    </source>
</evidence>
<dbReference type="AlphaFoldDB" id="A0A7M1LEM6"/>
<keyword evidence="1" id="KW-1133">Transmembrane helix</keyword>
<feature type="transmembrane region" description="Helical" evidence="1">
    <location>
        <begin position="31"/>
        <end position="49"/>
    </location>
</feature>
<reference evidence="2 3" key="1">
    <citation type="submission" date="2020-10" db="EMBL/GenBank/DDBJ databases">
        <title>Campylobacter and Helicobacter PacBio genomes.</title>
        <authorList>
            <person name="Lane C."/>
        </authorList>
    </citation>
    <scope>NUCLEOTIDE SEQUENCE [LARGE SCALE GENOMIC DNA]</scope>
    <source>
        <strain evidence="2 3">2016D-0077</strain>
    </source>
</reference>
<feature type="transmembrane region" description="Helical" evidence="1">
    <location>
        <begin position="122"/>
        <end position="144"/>
    </location>
</feature>
<dbReference type="Proteomes" id="UP000594749">
    <property type="component" value="Chromosome"/>
</dbReference>
<gene>
    <name evidence="2" type="ORF">IMC76_06705</name>
</gene>
<accession>A0A7M1LEM6</accession>
<protein>
    <submittedName>
        <fullName evidence="2">Uncharacterized protein</fullName>
    </submittedName>
</protein>
<evidence type="ECO:0000313" key="3">
    <source>
        <dbReference type="Proteomes" id="UP000594749"/>
    </source>
</evidence>
<feature type="transmembrane region" description="Helical" evidence="1">
    <location>
        <begin position="7"/>
        <end position="25"/>
    </location>
</feature>
<name>A0A7M1LEM6_9BACT</name>
<keyword evidence="1" id="KW-0472">Membrane</keyword>
<proteinExistence type="predicted"/>